<evidence type="ECO:0000313" key="1">
    <source>
        <dbReference type="EMBL" id="KAG5467186.1"/>
    </source>
</evidence>
<protein>
    <submittedName>
        <fullName evidence="1">Uncharacterized protein</fullName>
    </submittedName>
</protein>
<reference evidence="1 2" key="1">
    <citation type="submission" date="2021-02" db="EMBL/GenBank/DDBJ databases">
        <title>Leishmania (Mundinia) enrietti genome sequencing and assembly.</title>
        <authorList>
            <person name="Almutairi H."/>
            <person name="Gatherer D."/>
        </authorList>
    </citation>
    <scope>NUCLEOTIDE SEQUENCE [LARGE SCALE GENOMIC DNA]</scope>
    <source>
        <strain evidence="1">CUR178</strain>
    </source>
</reference>
<sequence length="504" mass="55673">MPRLSYWAVGLLASGGVVYGVYYHVYVPQRMAQLATDQRLNQCKRPYQDVIHAYSRLQAAIEQQVATVSSSPSSSSADARQDTSAWHTNTEKILFFCAVQRMRALLLGLPDHLITEKDRRAHLQQLSVWEAQHCTELNFRPAPLSVSQTLRCAACFVMYLLCFRVLSPVLSVWAGSAGWQAQLQHSVAARITEALEINVVLTVQDRESQNDSCEVAREPSHRYITLNTTHWIEEVGFWACPNNPLLRRQGADNGHLELLRGLHTRTGSSNAALRHGFASSFTSPALRQPWCHLLWCGPSASATAYTTTYAEHWRRLAALQQDRVSGSGESGKAASLMTATDISLGYPVLSDTDQLERNAGHEAHYIPVGISGLPHVLFVDAAHAKADVRPRHTREETYARVQQAQFARDPSARPTKNTPADSTIAVVPQTLSRLHEWQAHRGFPCWLRVWWGGVYGDGRRRSSATLRYHLGSANTASQYVSAAIAASQAAEVLTAAAVSSSSVV</sequence>
<organism evidence="1 2">
    <name type="scientific">Leishmania enriettii</name>
    <dbReference type="NCBI Taxonomy" id="5663"/>
    <lineage>
        <taxon>Eukaryota</taxon>
        <taxon>Discoba</taxon>
        <taxon>Euglenozoa</taxon>
        <taxon>Kinetoplastea</taxon>
        <taxon>Metakinetoplastina</taxon>
        <taxon>Trypanosomatida</taxon>
        <taxon>Trypanosomatidae</taxon>
        <taxon>Leishmaniinae</taxon>
        <taxon>Leishmania</taxon>
    </lineage>
</organism>
<evidence type="ECO:0000313" key="2">
    <source>
        <dbReference type="Proteomes" id="UP000674179"/>
    </source>
</evidence>
<accession>A0A836GXY2</accession>
<dbReference type="RefSeq" id="XP_067688708.1">
    <property type="nucleotide sequence ID" value="XM_067832605.1"/>
</dbReference>
<keyword evidence="2" id="KW-1185">Reference proteome</keyword>
<dbReference type="EMBL" id="JAFHKP010000035">
    <property type="protein sequence ID" value="KAG5467186.1"/>
    <property type="molecule type" value="Genomic_DNA"/>
</dbReference>
<dbReference type="KEGG" id="lenr:94168115"/>
<comment type="caution">
    <text evidence="1">The sequence shown here is derived from an EMBL/GenBank/DDBJ whole genome shotgun (WGS) entry which is preliminary data.</text>
</comment>
<dbReference type="GeneID" id="94168115"/>
<proteinExistence type="predicted"/>
<dbReference type="OrthoDB" id="272771at2759"/>
<dbReference type="AlphaFoldDB" id="A0A836GXY2"/>
<dbReference type="Proteomes" id="UP000674179">
    <property type="component" value="Chromosome 35"/>
</dbReference>
<gene>
    <name evidence="1" type="ORF">CUR178_00827</name>
</gene>
<name>A0A836GXY2_LEIEN</name>